<sequence length="738" mass="80508">MDESNTDEKSSNFRYHQLESEDSFDGDNTTNQQCPFKFKVTSDSPPGQSFSSTSGNEQNITNERSGSGSGSRSGSRAGSTGQVWDQYYGNNQHRPSLPFHSSSTSIIFDYYRRSSIGVEHLHSSTGSTGSGFWNSNAWLSPISPAFQHGSTSGTSIAGPSSGAIIGRRRSSHPRICTFNCANCRKLMLSSVSERNLNQIDPVSNTNSCDQSVSGSGPVTVTSNLITKLAPYEQTQSLNNSDQHLSTISSSGSTLVSSAIENKFITTTTTTTTTNNNNAEQQHNGHLSKLIDEETSEIINHDISTTTTTTTTTSSTTTTTAAISNNITQESSSFSSKNLDKYGTISNDVIQPITSSASSTKLQHNDSLTSNDPTTATITSFSNNNDSNSSSSTSTSVLEQLIQKCWPQESGDRPNFTSLKETIHKLHEMGDKSQLLDTVLNRLEQYANNLELLVEDRTADFLEAKSKAEDLLYQLLPKLVAKQLILGQAVTPQTYEMVTIYFSDIVGFTSLSAESTPMQVIDFLNDLYTCFDSTIENYNVYKVETIGDSYMVVSGLPMRNGDRHAAEIARMSLALLDAVKSFTIRHKPDEQLKLRIGIHTGPCAAGVVGHKMPRYCLFGDTVNTASRMESTGLPLKIHVSEQTQQVLSRFKTFKLELRGRIDIKGKGKMTTYWLLGEDKSMLQSTTTTATTNSSGYLSGNNIVDQRQSSSSSVISSLTSVSVESQQQQQQQPKTTSTIS</sequence>
<dbReference type="PROSITE" id="PS00452">
    <property type="entry name" value="GUANYLATE_CYCLASE_1"/>
    <property type="match status" value="1"/>
</dbReference>
<keyword evidence="5" id="KW-0472">Membrane</keyword>
<dbReference type="InterPro" id="IPR001054">
    <property type="entry name" value="A/G_cyclase"/>
</dbReference>
<keyword evidence="12" id="KW-1185">Reference proteome</keyword>
<feature type="region of interest" description="Disordered" evidence="9">
    <location>
        <begin position="714"/>
        <end position="738"/>
    </location>
</feature>
<evidence type="ECO:0000256" key="8">
    <source>
        <dbReference type="RuleBase" id="RU000405"/>
    </source>
</evidence>
<dbReference type="PANTHER" id="PTHR11920">
    <property type="entry name" value="GUANYLYL CYCLASE"/>
    <property type="match status" value="1"/>
</dbReference>
<evidence type="ECO:0000256" key="4">
    <source>
        <dbReference type="ARBA" id="ARBA00022989"/>
    </source>
</evidence>
<feature type="compositionally biased region" description="Low complexity" evidence="9">
    <location>
        <begin position="64"/>
        <end position="79"/>
    </location>
</feature>
<keyword evidence="2" id="KW-0812">Transmembrane</keyword>
<reference evidence="11 12" key="2">
    <citation type="journal article" date="2022" name="Mol. Biol. Evol.">
        <title>Comparative Genomics Reveals Insights into the Divergent Evolution of Astigmatic Mites and Household Pest Adaptations.</title>
        <authorList>
            <person name="Xiong Q."/>
            <person name="Wan A.T."/>
            <person name="Liu X."/>
            <person name="Fung C.S."/>
            <person name="Xiao X."/>
            <person name="Malainual N."/>
            <person name="Hou J."/>
            <person name="Wang L."/>
            <person name="Wang M."/>
            <person name="Yang K.Y."/>
            <person name="Cui Y."/>
            <person name="Leung E.L."/>
            <person name="Nong W."/>
            <person name="Shin S.K."/>
            <person name="Au S.W."/>
            <person name="Jeong K.Y."/>
            <person name="Chew F.T."/>
            <person name="Hui J.H."/>
            <person name="Leung T.F."/>
            <person name="Tungtrongchitr A."/>
            <person name="Zhong N."/>
            <person name="Liu Z."/>
            <person name="Tsui S.K."/>
        </authorList>
    </citation>
    <scope>NUCLEOTIDE SEQUENCE [LARGE SCALE GENOMIC DNA]</scope>
    <source>
        <strain evidence="11">Derp</strain>
    </source>
</reference>
<dbReference type="Gene3D" id="6.10.250.780">
    <property type="match status" value="1"/>
</dbReference>
<dbReference type="SMART" id="SM00044">
    <property type="entry name" value="CYCc"/>
    <property type="match status" value="1"/>
</dbReference>
<comment type="similarity">
    <text evidence="8">Belongs to the adenylyl cyclase class-4/guanylyl cyclase family.</text>
</comment>
<evidence type="ECO:0000256" key="9">
    <source>
        <dbReference type="SAM" id="MobiDB-lite"/>
    </source>
</evidence>
<dbReference type="SUPFAM" id="SSF55073">
    <property type="entry name" value="Nucleotide cyclase"/>
    <property type="match status" value="1"/>
</dbReference>
<evidence type="ECO:0000313" key="11">
    <source>
        <dbReference type="EMBL" id="KAH9421556.1"/>
    </source>
</evidence>
<keyword evidence="7 8" id="KW-0456">Lyase</keyword>
<feature type="compositionally biased region" description="Polar residues" evidence="9">
    <location>
        <begin position="41"/>
        <end position="63"/>
    </location>
</feature>
<dbReference type="PROSITE" id="PS50125">
    <property type="entry name" value="GUANYLATE_CYCLASE_2"/>
    <property type="match status" value="1"/>
</dbReference>
<dbReference type="PANTHER" id="PTHR11920:SF494">
    <property type="entry name" value="ATRIAL NATRIURETIC PEPTIDE RECEPTOR 2"/>
    <property type="match status" value="1"/>
</dbReference>
<accession>A0ABQ8JGW2</accession>
<feature type="region of interest" description="Disordered" evidence="9">
    <location>
        <begin position="355"/>
        <end position="393"/>
    </location>
</feature>
<dbReference type="Gene3D" id="3.30.70.1230">
    <property type="entry name" value="Nucleotide cyclase"/>
    <property type="match status" value="1"/>
</dbReference>
<feature type="domain" description="Guanylate cyclase" evidence="10">
    <location>
        <begin position="498"/>
        <end position="628"/>
    </location>
</feature>
<organism evidence="11 12">
    <name type="scientific">Dermatophagoides pteronyssinus</name>
    <name type="common">European house dust mite</name>
    <dbReference type="NCBI Taxonomy" id="6956"/>
    <lineage>
        <taxon>Eukaryota</taxon>
        <taxon>Metazoa</taxon>
        <taxon>Ecdysozoa</taxon>
        <taxon>Arthropoda</taxon>
        <taxon>Chelicerata</taxon>
        <taxon>Arachnida</taxon>
        <taxon>Acari</taxon>
        <taxon>Acariformes</taxon>
        <taxon>Sarcoptiformes</taxon>
        <taxon>Astigmata</taxon>
        <taxon>Psoroptidia</taxon>
        <taxon>Analgoidea</taxon>
        <taxon>Pyroglyphidae</taxon>
        <taxon>Dermatophagoidinae</taxon>
        <taxon>Dermatophagoides</taxon>
    </lineage>
</organism>
<feature type="region of interest" description="Disordered" evidence="9">
    <location>
        <begin position="1"/>
        <end position="89"/>
    </location>
</feature>
<dbReference type="CDD" id="cd07302">
    <property type="entry name" value="CHD"/>
    <property type="match status" value="1"/>
</dbReference>
<comment type="caution">
    <text evidence="11">The sequence shown here is derived from an EMBL/GenBank/DDBJ whole genome shotgun (WGS) entry which is preliminary data.</text>
</comment>
<keyword evidence="4" id="KW-1133">Transmembrane helix</keyword>
<feature type="compositionally biased region" description="Low complexity" evidence="9">
    <location>
        <begin position="376"/>
        <end position="393"/>
    </location>
</feature>
<feature type="compositionally biased region" description="Polar residues" evidence="9">
    <location>
        <begin position="355"/>
        <end position="375"/>
    </location>
</feature>
<dbReference type="Pfam" id="PF00211">
    <property type="entry name" value="Guanylate_cyc"/>
    <property type="match status" value="1"/>
</dbReference>
<dbReference type="Proteomes" id="UP000887458">
    <property type="component" value="Unassembled WGS sequence"/>
</dbReference>
<evidence type="ECO:0000256" key="2">
    <source>
        <dbReference type="ARBA" id="ARBA00022692"/>
    </source>
</evidence>
<dbReference type="InterPro" id="IPR029787">
    <property type="entry name" value="Nucleotide_cyclase"/>
</dbReference>
<feature type="compositionally biased region" description="Basic and acidic residues" evidence="9">
    <location>
        <begin position="1"/>
        <end position="19"/>
    </location>
</feature>
<name>A0ABQ8JGW2_DERPT</name>
<proteinExistence type="inferred from homology"/>
<reference evidence="11 12" key="1">
    <citation type="journal article" date="2018" name="J. Allergy Clin. Immunol.">
        <title>High-quality assembly of Dermatophagoides pteronyssinus genome and transcriptome reveals a wide range of novel allergens.</title>
        <authorList>
            <person name="Liu X.Y."/>
            <person name="Yang K.Y."/>
            <person name="Wang M.Q."/>
            <person name="Kwok J.S."/>
            <person name="Zeng X."/>
            <person name="Yang Z."/>
            <person name="Xiao X.J."/>
            <person name="Lau C.P."/>
            <person name="Li Y."/>
            <person name="Huang Z.M."/>
            <person name="Ba J.G."/>
            <person name="Yim A.K."/>
            <person name="Ouyang C.Y."/>
            <person name="Ngai S.M."/>
            <person name="Chan T.F."/>
            <person name="Leung E.L."/>
            <person name="Liu L."/>
            <person name="Liu Z.G."/>
            <person name="Tsui S.K."/>
        </authorList>
    </citation>
    <scope>NUCLEOTIDE SEQUENCE [LARGE SCALE GENOMIC DNA]</scope>
    <source>
        <strain evidence="11">Derp</strain>
    </source>
</reference>
<evidence type="ECO:0000256" key="5">
    <source>
        <dbReference type="ARBA" id="ARBA00023136"/>
    </source>
</evidence>
<feature type="compositionally biased region" description="Polar residues" evidence="9">
    <location>
        <begin position="80"/>
        <end position="89"/>
    </location>
</feature>
<evidence type="ECO:0000313" key="12">
    <source>
        <dbReference type="Proteomes" id="UP000887458"/>
    </source>
</evidence>
<dbReference type="InterPro" id="IPR018297">
    <property type="entry name" value="A/G_cyclase_CS"/>
</dbReference>
<evidence type="ECO:0000256" key="3">
    <source>
        <dbReference type="ARBA" id="ARBA00022741"/>
    </source>
</evidence>
<evidence type="ECO:0000256" key="1">
    <source>
        <dbReference type="ARBA" id="ARBA00004370"/>
    </source>
</evidence>
<evidence type="ECO:0000256" key="6">
    <source>
        <dbReference type="ARBA" id="ARBA00023180"/>
    </source>
</evidence>
<dbReference type="EMBL" id="NJHN03000039">
    <property type="protein sequence ID" value="KAH9421556.1"/>
    <property type="molecule type" value="Genomic_DNA"/>
</dbReference>
<comment type="subcellular location">
    <subcellularLocation>
        <location evidence="1">Membrane</location>
    </subcellularLocation>
</comment>
<gene>
    <name evidence="11" type="ORF">DERP_008957</name>
</gene>
<keyword evidence="3" id="KW-0547">Nucleotide-binding</keyword>
<evidence type="ECO:0000256" key="7">
    <source>
        <dbReference type="ARBA" id="ARBA00023239"/>
    </source>
</evidence>
<keyword evidence="6" id="KW-0325">Glycoprotein</keyword>
<dbReference type="InterPro" id="IPR050401">
    <property type="entry name" value="Cyclic_nucleotide_synthase"/>
</dbReference>
<evidence type="ECO:0000259" key="10">
    <source>
        <dbReference type="PROSITE" id="PS50125"/>
    </source>
</evidence>
<protein>
    <recommendedName>
        <fullName evidence="10">Guanylate cyclase domain-containing protein</fullName>
    </recommendedName>
</protein>